<dbReference type="Proteomes" id="UP000887566">
    <property type="component" value="Unplaced"/>
</dbReference>
<organism evidence="1 2">
    <name type="scientific">Plectus sambesii</name>
    <dbReference type="NCBI Taxonomy" id="2011161"/>
    <lineage>
        <taxon>Eukaryota</taxon>
        <taxon>Metazoa</taxon>
        <taxon>Ecdysozoa</taxon>
        <taxon>Nematoda</taxon>
        <taxon>Chromadorea</taxon>
        <taxon>Plectida</taxon>
        <taxon>Plectina</taxon>
        <taxon>Plectoidea</taxon>
        <taxon>Plectidae</taxon>
        <taxon>Plectus</taxon>
    </lineage>
</organism>
<reference evidence="2" key="1">
    <citation type="submission" date="2022-11" db="UniProtKB">
        <authorList>
            <consortium name="WormBaseParasite"/>
        </authorList>
    </citation>
    <scope>IDENTIFICATION</scope>
</reference>
<dbReference type="WBParaSite" id="PSAMB.scaffold3774size16940.g22489.t1">
    <property type="protein sequence ID" value="PSAMB.scaffold3774size16940.g22489.t1"/>
    <property type="gene ID" value="PSAMB.scaffold3774size16940.g22489"/>
</dbReference>
<proteinExistence type="predicted"/>
<keyword evidence="1" id="KW-1185">Reference proteome</keyword>
<protein>
    <submittedName>
        <fullName evidence="2">CARD domain-containing protein</fullName>
    </submittedName>
</protein>
<sequence length="90" mass="10221">MPPKKEWKLVLLTPSEDYLKEKIKQKGVHRRCIKELKSGVKHEQQTALDLAVKLHSGPGTSTFFCHLLKASNDEVTEKKLVNILPVLCKT</sequence>
<evidence type="ECO:0000313" key="1">
    <source>
        <dbReference type="Proteomes" id="UP000887566"/>
    </source>
</evidence>
<dbReference type="AlphaFoldDB" id="A0A914WBI9"/>
<name>A0A914WBI9_9BILA</name>
<accession>A0A914WBI9</accession>
<evidence type="ECO:0000313" key="2">
    <source>
        <dbReference type="WBParaSite" id="PSAMB.scaffold3774size16940.g22489.t1"/>
    </source>
</evidence>